<protein>
    <submittedName>
        <fullName evidence="1">Uncharacterized protein</fullName>
    </submittedName>
</protein>
<evidence type="ECO:0000313" key="1">
    <source>
        <dbReference type="EMBL" id="KYB25446.1"/>
    </source>
</evidence>
<keyword evidence="2" id="KW-1185">Reference proteome</keyword>
<accession>A0A139WC14</accession>
<evidence type="ECO:0000313" key="2">
    <source>
        <dbReference type="Proteomes" id="UP000007266"/>
    </source>
</evidence>
<proteinExistence type="predicted"/>
<name>A0A139WC14_TRICA</name>
<dbReference type="AlphaFoldDB" id="A0A139WC14"/>
<gene>
    <name evidence="1" type="primary">AUGUSTUS-3.0.2_34470</name>
    <name evidence="1" type="ORF">TcasGA2_TC034470</name>
</gene>
<organism evidence="1 2">
    <name type="scientific">Tribolium castaneum</name>
    <name type="common">Red flour beetle</name>
    <dbReference type="NCBI Taxonomy" id="7070"/>
    <lineage>
        <taxon>Eukaryota</taxon>
        <taxon>Metazoa</taxon>
        <taxon>Ecdysozoa</taxon>
        <taxon>Arthropoda</taxon>
        <taxon>Hexapoda</taxon>
        <taxon>Insecta</taxon>
        <taxon>Pterygota</taxon>
        <taxon>Neoptera</taxon>
        <taxon>Endopterygota</taxon>
        <taxon>Coleoptera</taxon>
        <taxon>Polyphaga</taxon>
        <taxon>Cucujiformia</taxon>
        <taxon>Tenebrionidae</taxon>
        <taxon>Tenebrionidae incertae sedis</taxon>
        <taxon>Tribolium</taxon>
    </lineage>
</organism>
<dbReference type="Proteomes" id="UP000007266">
    <property type="component" value="Linkage group 9"/>
</dbReference>
<dbReference type="InParanoid" id="A0A139WC14"/>
<dbReference type="EMBL" id="KQ971372">
    <property type="protein sequence ID" value="KYB25446.1"/>
    <property type="molecule type" value="Genomic_DNA"/>
</dbReference>
<sequence length="45" mass="5164">MKFSESLICGTFDRARLSLCEFPLGKLLKFHQLRTSAFAISSTRR</sequence>
<reference evidence="1 2" key="2">
    <citation type="journal article" date="2010" name="Nucleic Acids Res.">
        <title>BeetleBase in 2010: revisions to provide comprehensive genomic information for Tribolium castaneum.</title>
        <authorList>
            <person name="Kim H.S."/>
            <person name="Murphy T."/>
            <person name="Xia J."/>
            <person name="Caragea D."/>
            <person name="Park Y."/>
            <person name="Beeman R.W."/>
            <person name="Lorenzen M.D."/>
            <person name="Butcher S."/>
            <person name="Manak J.R."/>
            <person name="Brown S.J."/>
        </authorList>
    </citation>
    <scope>GENOME REANNOTATION</scope>
    <source>
        <strain evidence="1 2">Georgia GA2</strain>
    </source>
</reference>
<reference evidence="1 2" key="1">
    <citation type="journal article" date="2008" name="Nature">
        <title>The genome of the model beetle and pest Tribolium castaneum.</title>
        <authorList>
            <consortium name="Tribolium Genome Sequencing Consortium"/>
            <person name="Richards S."/>
            <person name="Gibbs R.A."/>
            <person name="Weinstock G.M."/>
            <person name="Brown S.J."/>
            <person name="Denell R."/>
            <person name="Beeman R.W."/>
            <person name="Gibbs R."/>
            <person name="Beeman R.W."/>
            <person name="Brown S.J."/>
            <person name="Bucher G."/>
            <person name="Friedrich M."/>
            <person name="Grimmelikhuijzen C.J."/>
            <person name="Klingler M."/>
            <person name="Lorenzen M."/>
            <person name="Richards S."/>
            <person name="Roth S."/>
            <person name="Schroder R."/>
            <person name="Tautz D."/>
            <person name="Zdobnov E.M."/>
            <person name="Muzny D."/>
            <person name="Gibbs R.A."/>
            <person name="Weinstock G.M."/>
            <person name="Attaway T."/>
            <person name="Bell S."/>
            <person name="Buhay C.J."/>
            <person name="Chandrabose M.N."/>
            <person name="Chavez D."/>
            <person name="Clerk-Blankenburg K.P."/>
            <person name="Cree A."/>
            <person name="Dao M."/>
            <person name="Davis C."/>
            <person name="Chacko J."/>
            <person name="Dinh H."/>
            <person name="Dugan-Rocha S."/>
            <person name="Fowler G."/>
            <person name="Garner T.T."/>
            <person name="Garnes J."/>
            <person name="Gnirke A."/>
            <person name="Hawes A."/>
            <person name="Hernandez J."/>
            <person name="Hines S."/>
            <person name="Holder M."/>
            <person name="Hume J."/>
            <person name="Jhangiani S.N."/>
            <person name="Joshi V."/>
            <person name="Khan Z.M."/>
            <person name="Jackson L."/>
            <person name="Kovar C."/>
            <person name="Kowis A."/>
            <person name="Lee S."/>
            <person name="Lewis L.R."/>
            <person name="Margolis J."/>
            <person name="Morgan M."/>
            <person name="Nazareth L.V."/>
            <person name="Nguyen N."/>
            <person name="Okwuonu G."/>
            <person name="Parker D."/>
            <person name="Richards S."/>
            <person name="Ruiz S.J."/>
            <person name="Santibanez J."/>
            <person name="Savard J."/>
            <person name="Scherer S.E."/>
            <person name="Schneider B."/>
            <person name="Sodergren E."/>
            <person name="Tautz D."/>
            <person name="Vattahil S."/>
            <person name="Villasana D."/>
            <person name="White C.S."/>
            <person name="Wright R."/>
            <person name="Park Y."/>
            <person name="Beeman R.W."/>
            <person name="Lord J."/>
            <person name="Oppert B."/>
            <person name="Lorenzen M."/>
            <person name="Brown S."/>
            <person name="Wang L."/>
            <person name="Savard J."/>
            <person name="Tautz D."/>
            <person name="Richards S."/>
            <person name="Weinstock G."/>
            <person name="Gibbs R.A."/>
            <person name="Liu Y."/>
            <person name="Worley K."/>
            <person name="Weinstock G."/>
            <person name="Elsik C.G."/>
            <person name="Reese J.T."/>
            <person name="Elhaik E."/>
            <person name="Landan G."/>
            <person name="Graur D."/>
            <person name="Arensburger P."/>
            <person name="Atkinson P."/>
            <person name="Beeman R.W."/>
            <person name="Beidler J."/>
            <person name="Brown S.J."/>
            <person name="Demuth J.P."/>
            <person name="Drury D.W."/>
            <person name="Du Y.Z."/>
            <person name="Fujiwara H."/>
            <person name="Lorenzen M."/>
            <person name="Maselli V."/>
            <person name="Osanai M."/>
            <person name="Park Y."/>
            <person name="Robertson H.M."/>
            <person name="Tu Z."/>
            <person name="Wang J.J."/>
            <person name="Wang S."/>
            <person name="Richards S."/>
            <person name="Song H."/>
            <person name="Zhang L."/>
            <person name="Sodergren E."/>
            <person name="Werner D."/>
            <person name="Stanke M."/>
            <person name="Morgenstern B."/>
            <person name="Solovyev V."/>
            <person name="Kosarev P."/>
            <person name="Brown G."/>
            <person name="Chen H.C."/>
            <person name="Ermolaeva O."/>
            <person name="Hlavina W."/>
            <person name="Kapustin Y."/>
            <person name="Kiryutin B."/>
            <person name="Kitts P."/>
            <person name="Maglott D."/>
            <person name="Pruitt K."/>
            <person name="Sapojnikov V."/>
            <person name="Souvorov A."/>
            <person name="Mackey A.J."/>
            <person name="Waterhouse R.M."/>
            <person name="Wyder S."/>
            <person name="Zdobnov E.M."/>
            <person name="Zdobnov E.M."/>
            <person name="Wyder S."/>
            <person name="Kriventseva E.V."/>
            <person name="Kadowaki T."/>
            <person name="Bork P."/>
            <person name="Aranda M."/>
            <person name="Bao R."/>
            <person name="Beermann A."/>
            <person name="Berns N."/>
            <person name="Bolognesi R."/>
            <person name="Bonneton F."/>
            <person name="Bopp D."/>
            <person name="Brown S.J."/>
            <person name="Bucher G."/>
            <person name="Butts T."/>
            <person name="Chaumot A."/>
            <person name="Denell R.E."/>
            <person name="Ferrier D.E."/>
            <person name="Friedrich M."/>
            <person name="Gordon C.M."/>
            <person name="Jindra M."/>
            <person name="Klingler M."/>
            <person name="Lan Q."/>
            <person name="Lattorff H.M."/>
            <person name="Laudet V."/>
            <person name="von Levetsow C."/>
            <person name="Liu Z."/>
            <person name="Lutz R."/>
            <person name="Lynch J.A."/>
            <person name="da Fonseca R.N."/>
            <person name="Posnien N."/>
            <person name="Reuter R."/>
            <person name="Roth S."/>
            <person name="Savard J."/>
            <person name="Schinko J.B."/>
            <person name="Schmitt C."/>
            <person name="Schoppmeier M."/>
            <person name="Schroder R."/>
            <person name="Shippy T.D."/>
            <person name="Simonnet F."/>
            <person name="Marques-Souza H."/>
            <person name="Tautz D."/>
            <person name="Tomoyasu Y."/>
            <person name="Trauner J."/>
            <person name="Van der Zee M."/>
            <person name="Vervoort M."/>
            <person name="Wittkopp N."/>
            <person name="Wimmer E.A."/>
            <person name="Yang X."/>
            <person name="Jones A.K."/>
            <person name="Sattelle D.B."/>
            <person name="Ebert P.R."/>
            <person name="Nelson D."/>
            <person name="Scott J.G."/>
            <person name="Beeman R.W."/>
            <person name="Muthukrishnan S."/>
            <person name="Kramer K.J."/>
            <person name="Arakane Y."/>
            <person name="Beeman R.W."/>
            <person name="Zhu Q."/>
            <person name="Hogenkamp D."/>
            <person name="Dixit R."/>
            <person name="Oppert B."/>
            <person name="Jiang H."/>
            <person name="Zou Z."/>
            <person name="Marshall J."/>
            <person name="Elpidina E."/>
            <person name="Vinokurov K."/>
            <person name="Oppert C."/>
            <person name="Zou Z."/>
            <person name="Evans J."/>
            <person name="Lu Z."/>
            <person name="Zhao P."/>
            <person name="Sumathipala N."/>
            <person name="Altincicek B."/>
            <person name="Vilcinskas A."/>
            <person name="Williams M."/>
            <person name="Hultmark D."/>
            <person name="Hetru C."/>
            <person name="Jiang H."/>
            <person name="Grimmelikhuijzen C.J."/>
            <person name="Hauser F."/>
            <person name="Cazzamali G."/>
            <person name="Williamson M."/>
            <person name="Park Y."/>
            <person name="Li B."/>
            <person name="Tanaka Y."/>
            <person name="Predel R."/>
            <person name="Neupert S."/>
            <person name="Schachtner J."/>
            <person name="Verleyen P."/>
            <person name="Raible F."/>
            <person name="Bork P."/>
            <person name="Friedrich M."/>
            <person name="Walden K.K."/>
            <person name="Robertson H.M."/>
            <person name="Angeli S."/>
            <person name="Foret S."/>
            <person name="Bucher G."/>
            <person name="Schuetz S."/>
            <person name="Maleszka R."/>
            <person name="Wimmer E.A."/>
            <person name="Beeman R.W."/>
            <person name="Lorenzen M."/>
            <person name="Tomoyasu Y."/>
            <person name="Miller S.C."/>
            <person name="Grossmann D."/>
            <person name="Bucher G."/>
        </authorList>
    </citation>
    <scope>NUCLEOTIDE SEQUENCE [LARGE SCALE GENOMIC DNA]</scope>
    <source>
        <strain evidence="1 2">Georgia GA2</strain>
    </source>
</reference>